<sequence length="848" mass="93260">MLKKVWFQLHWFFGISAGLVLALMGVTGAALSFQDELLRAFNPASLTVQEQPGGTLALDELVRRVESAEPGKKVSFVWAKVDGDEAARIFFTPPPGQRRGESRYVDPYTGASLPAASGEGLFMFIMQLHRFLALGEFGKQVTAACTLILIYFCLSGLYLRWPRKTLSWRAWLALDWRKKGRAFNWDLHAVAGTWCLAFYLLASLTGLYWSYDWYRGALFKLLDDAPAGQQRQGGRGGRGGEAPKGPPLEVDYSALWNTLRSTAGPGLEAYNLRLPPVGGQPATVFYRLDDAAHERAFNEMRIDPKSGRLLGDKRYADSSFGKQLLTSVYALHVGSYFGMPGRILMMLASLAMPLFFVTGWLLYLDRRRKKKAAQAARVELAGAGGADAWLVGYASQSGFAEQLAWQSAGQLQAAGLAVRVEPLARLDRQQLEQTRNALFVVSTFGDGEAPDSARGFERKLLGEAAGLGQLRFAMLALGDRQYQAFCGFARRMQGWLQGQGAQPLFDGVEVDNGDAAALREWQQHLAQLTGVTAPAPFAAPQYELWSLAAREHLNPGSQGQSTWLLRLQAPAGSSADWRAGDLVEILPQHPRERVLAWLEHLGVDAEASVEVEGGSMALADALTGRELPVFLGHLVGLHPQAVLDALVPLAAREYSIASLPSDGALELIVRQERHPDGSLGVGSGWLTEYLQSGAGLALRLRRNAGFHLPEEDRPLILIGNGTGLAGLRSLLRASIGAGRRRNWLLFGERNREHDFYCREELEGYLLSGELQRLDVAFSRDQASKVYVQDVLRERAEELRQWLEEDAAIYVCGSLEGMAGGVDAVLREALGDLAVEALLEEGRYRRDVY</sequence>
<dbReference type="Pfam" id="PF00258">
    <property type="entry name" value="Flavodoxin_1"/>
    <property type="match status" value="1"/>
</dbReference>
<evidence type="ECO:0000313" key="8">
    <source>
        <dbReference type="Proteomes" id="UP000077748"/>
    </source>
</evidence>
<evidence type="ECO:0000313" key="7">
    <source>
        <dbReference type="EMBL" id="ANI13438.1"/>
    </source>
</evidence>
<evidence type="ECO:0000256" key="3">
    <source>
        <dbReference type="ARBA" id="ARBA00022982"/>
    </source>
</evidence>
<dbReference type="Gene3D" id="3.40.50.360">
    <property type="match status" value="1"/>
</dbReference>
<evidence type="ECO:0000259" key="6">
    <source>
        <dbReference type="PROSITE" id="PS51384"/>
    </source>
</evidence>
<dbReference type="InterPro" id="IPR017927">
    <property type="entry name" value="FAD-bd_FR_type"/>
</dbReference>
<dbReference type="Proteomes" id="UP000077748">
    <property type="component" value="Chromosome"/>
</dbReference>
<dbReference type="PANTHER" id="PTHR34219">
    <property type="entry name" value="IRON-REGULATED INNER MEMBRANE PROTEIN-RELATED"/>
    <property type="match status" value="1"/>
</dbReference>
<evidence type="ECO:0000259" key="5">
    <source>
        <dbReference type="PROSITE" id="PS50902"/>
    </source>
</evidence>
<evidence type="ECO:0000256" key="1">
    <source>
        <dbReference type="ARBA" id="ARBA00022630"/>
    </source>
</evidence>
<dbReference type="Pfam" id="PF03929">
    <property type="entry name" value="PepSY_TM"/>
    <property type="match status" value="1"/>
</dbReference>
<feature type="transmembrane region" description="Helical" evidence="4">
    <location>
        <begin position="343"/>
        <end position="364"/>
    </location>
</feature>
<dbReference type="PROSITE" id="PS51384">
    <property type="entry name" value="FAD_FR"/>
    <property type="match status" value="1"/>
</dbReference>
<feature type="transmembrane region" description="Helical" evidence="4">
    <location>
        <begin position="141"/>
        <end position="159"/>
    </location>
</feature>
<protein>
    <submittedName>
        <fullName evidence="7">Flavodoxin</fullName>
    </submittedName>
</protein>
<dbReference type="GO" id="GO:0016655">
    <property type="term" value="F:oxidoreductase activity, acting on NAD(P)H, quinone or similar compound as acceptor"/>
    <property type="evidence" value="ECO:0007669"/>
    <property type="project" value="UniProtKB-ARBA"/>
</dbReference>
<dbReference type="PANTHER" id="PTHR34219:SF3">
    <property type="entry name" value="BLL7967 PROTEIN"/>
    <property type="match status" value="1"/>
</dbReference>
<dbReference type="PRINTS" id="PR00371">
    <property type="entry name" value="FPNCR"/>
</dbReference>
<feature type="transmembrane region" description="Helical" evidence="4">
    <location>
        <begin position="12"/>
        <end position="33"/>
    </location>
</feature>
<proteinExistence type="predicted"/>
<dbReference type="InterPro" id="IPR039261">
    <property type="entry name" value="FNR_nucleotide-bd"/>
</dbReference>
<name>A0A1A9K7I0_9PSED</name>
<dbReference type="SUPFAM" id="SSF52343">
    <property type="entry name" value="Ferredoxin reductase-like, C-terminal NADP-linked domain"/>
    <property type="match status" value="1"/>
</dbReference>
<dbReference type="InterPro" id="IPR005625">
    <property type="entry name" value="PepSY-ass_TM"/>
</dbReference>
<dbReference type="SUPFAM" id="SSF52218">
    <property type="entry name" value="Flavoproteins"/>
    <property type="match status" value="1"/>
</dbReference>
<dbReference type="InterPro" id="IPR001709">
    <property type="entry name" value="Flavoprot_Pyr_Nucl_cyt_Rdtase"/>
</dbReference>
<dbReference type="EMBL" id="CP015878">
    <property type="protein sequence ID" value="ANI13438.1"/>
    <property type="molecule type" value="Genomic_DNA"/>
</dbReference>
<dbReference type="AlphaFoldDB" id="A0A1A9K7I0"/>
<dbReference type="Pfam" id="PF00175">
    <property type="entry name" value="NAD_binding_1"/>
    <property type="match status" value="1"/>
</dbReference>
<dbReference type="CDD" id="cd06200">
    <property type="entry name" value="SiR_like1"/>
    <property type="match status" value="1"/>
</dbReference>
<keyword evidence="4" id="KW-1133">Transmembrane helix</keyword>
<keyword evidence="3" id="KW-0813">Transport</keyword>
<gene>
    <name evidence="7" type="ORF">A9C11_05325</name>
</gene>
<dbReference type="InterPro" id="IPR008254">
    <property type="entry name" value="Flavodoxin/NO_synth"/>
</dbReference>
<feature type="domain" description="Flavodoxin-like" evidence="5">
    <location>
        <begin position="389"/>
        <end position="526"/>
    </location>
</feature>
<dbReference type="PROSITE" id="PS50902">
    <property type="entry name" value="FLAVODOXIN_LIKE"/>
    <property type="match status" value="1"/>
</dbReference>
<reference evidence="7 8" key="1">
    <citation type="submission" date="2016-05" db="EMBL/GenBank/DDBJ databases">
        <title>Genome Sequence of Pseudomonas citronellolis Strain SJTE-3, an Estrogens and Persistent Organic Pollutants degradation strain.</title>
        <authorList>
            <person name="Liang R."/>
        </authorList>
    </citation>
    <scope>NUCLEOTIDE SEQUENCE [LARGE SCALE GENOMIC DNA]</scope>
    <source>
        <strain evidence="7 8">SJTE-3</strain>
    </source>
</reference>
<accession>A0A1A9K7I0</accession>
<dbReference type="InterPro" id="IPR001094">
    <property type="entry name" value="Flavdoxin-like"/>
</dbReference>
<dbReference type="InterPro" id="IPR017938">
    <property type="entry name" value="Riboflavin_synthase-like_b-brl"/>
</dbReference>
<keyword evidence="3" id="KW-0249">Electron transport</keyword>
<keyword evidence="4" id="KW-0812">Transmembrane</keyword>
<keyword evidence="2" id="KW-0288">FMN</keyword>
<dbReference type="FunFam" id="3.40.50.360:FF:000070">
    <property type="entry name" value="Bifunctional sulfite reductase [NADPH] flavoprotein alpha-component/iron-uptake factor"/>
    <property type="match status" value="1"/>
</dbReference>
<dbReference type="Gene3D" id="3.40.50.80">
    <property type="entry name" value="Nucleotide-binding domain of ferredoxin-NADP reductase (FNR) module"/>
    <property type="match status" value="1"/>
</dbReference>
<dbReference type="PRINTS" id="PR00369">
    <property type="entry name" value="FLAVODOXIN"/>
</dbReference>
<dbReference type="InterPro" id="IPR029039">
    <property type="entry name" value="Flavoprotein-like_sf"/>
</dbReference>
<evidence type="ECO:0000256" key="4">
    <source>
        <dbReference type="SAM" id="Phobius"/>
    </source>
</evidence>
<dbReference type="SUPFAM" id="SSF63380">
    <property type="entry name" value="Riboflavin synthase domain-like"/>
    <property type="match status" value="1"/>
</dbReference>
<keyword evidence="1" id="KW-0285">Flavoprotein</keyword>
<evidence type="ECO:0000256" key="2">
    <source>
        <dbReference type="ARBA" id="ARBA00022643"/>
    </source>
</evidence>
<feature type="domain" description="FAD-binding FR-type" evidence="6">
    <location>
        <begin position="540"/>
        <end position="709"/>
    </location>
</feature>
<dbReference type="GO" id="GO:0010181">
    <property type="term" value="F:FMN binding"/>
    <property type="evidence" value="ECO:0007669"/>
    <property type="project" value="InterPro"/>
</dbReference>
<keyword evidence="4" id="KW-0472">Membrane</keyword>
<dbReference type="InterPro" id="IPR001433">
    <property type="entry name" value="OxRdtase_FAD/NAD-bd"/>
</dbReference>
<organism evidence="7 8">
    <name type="scientific">Pseudomonas citronellolis</name>
    <dbReference type="NCBI Taxonomy" id="53408"/>
    <lineage>
        <taxon>Bacteria</taxon>
        <taxon>Pseudomonadati</taxon>
        <taxon>Pseudomonadota</taxon>
        <taxon>Gammaproteobacteria</taxon>
        <taxon>Pseudomonadales</taxon>
        <taxon>Pseudomonadaceae</taxon>
        <taxon>Pseudomonas</taxon>
    </lineage>
</organism>
<feature type="transmembrane region" description="Helical" evidence="4">
    <location>
        <begin position="187"/>
        <end position="211"/>
    </location>
</feature>